<reference evidence="1" key="2">
    <citation type="submission" date="2021-04" db="EMBL/GenBank/DDBJ databases">
        <authorList>
            <person name="Gilroy R."/>
        </authorList>
    </citation>
    <scope>NUCLEOTIDE SEQUENCE</scope>
    <source>
        <strain evidence="1">ChiW19-6364</strain>
    </source>
</reference>
<evidence type="ECO:0000313" key="2">
    <source>
        <dbReference type="Proteomes" id="UP000823850"/>
    </source>
</evidence>
<comment type="caution">
    <text evidence="1">The sequence shown here is derived from an EMBL/GenBank/DDBJ whole genome shotgun (WGS) entry which is preliminary data.</text>
</comment>
<proteinExistence type="predicted"/>
<sequence length="116" mass="13446">MRNSIKYYCNLKAEIYPPKNMRGNVMDNCRMSFTPSRSCRIQPRKYPSSCHCHSAWNSDKIEDTRIYSHADELPLTMAYVPCQKFSETFELCKGLKMGTIFPELCKPFCGKRGGCR</sequence>
<dbReference type="Pfam" id="PF11007">
    <property type="entry name" value="CotJA"/>
    <property type="match status" value="1"/>
</dbReference>
<dbReference type="AlphaFoldDB" id="A0A9D2U3G9"/>
<dbReference type="InterPro" id="IPR020256">
    <property type="entry name" value="Spore_coat_CotJA"/>
</dbReference>
<evidence type="ECO:0000313" key="1">
    <source>
        <dbReference type="EMBL" id="HJD39736.1"/>
    </source>
</evidence>
<gene>
    <name evidence="1" type="ORF">H9913_06875</name>
</gene>
<dbReference type="Proteomes" id="UP000823850">
    <property type="component" value="Unassembled WGS sequence"/>
</dbReference>
<organism evidence="1 2">
    <name type="scientific">Candidatus Blautia stercoripullorum</name>
    <dbReference type="NCBI Taxonomy" id="2838502"/>
    <lineage>
        <taxon>Bacteria</taxon>
        <taxon>Bacillati</taxon>
        <taxon>Bacillota</taxon>
        <taxon>Clostridia</taxon>
        <taxon>Lachnospirales</taxon>
        <taxon>Lachnospiraceae</taxon>
        <taxon>Blautia</taxon>
    </lineage>
</organism>
<name>A0A9D2U3G9_9FIRM</name>
<protein>
    <submittedName>
        <fullName evidence="1">Spore coat associated protein CotJA</fullName>
    </submittedName>
</protein>
<reference evidence="1" key="1">
    <citation type="journal article" date="2021" name="PeerJ">
        <title>Extensive microbial diversity within the chicken gut microbiome revealed by metagenomics and culture.</title>
        <authorList>
            <person name="Gilroy R."/>
            <person name="Ravi A."/>
            <person name="Getino M."/>
            <person name="Pursley I."/>
            <person name="Horton D.L."/>
            <person name="Alikhan N.F."/>
            <person name="Baker D."/>
            <person name="Gharbi K."/>
            <person name="Hall N."/>
            <person name="Watson M."/>
            <person name="Adriaenssens E.M."/>
            <person name="Foster-Nyarko E."/>
            <person name="Jarju S."/>
            <person name="Secka A."/>
            <person name="Antonio M."/>
            <person name="Oren A."/>
            <person name="Chaudhuri R.R."/>
            <person name="La Ragione R."/>
            <person name="Hildebrand F."/>
            <person name="Pallen M.J."/>
        </authorList>
    </citation>
    <scope>NUCLEOTIDE SEQUENCE</scope>
    <source>
        <strain evidence="1">ChiW19-6364</strain>
    </source>
</reference>
<accession>A0A9D2U3G9</accession>
<dbReference type="EMBL" id="DWUX01000128">
    <property type="protein sequence ID" value="HJD39736.1"/>
    <property type="molecule type" value="Genomic_DNA"/>
</dbReference>